<dbReference type="InterPro" id="IPR036737">
    <property type="entry name" value="OmpA-like_sf"/>
</dbReference>
<dbReference type="PROSITE" id="PS51257">
    <property type="entry name" value="PROKAR_LIPOPROTEIN"/>
    <property type="match status" value="1"/>
</dbReference>
<proteinExistence type="predicted"/>
<organism evidence="6 7">
    <name type="scientific">Aeromonas caviae</name>
    <name type="common">Aeromonas punctata</name>
    <dbReference type="NCBI Taxonomy" id="648"/>
    <lineage>
        <taxon>Bacteria</taxon>
        <taxon>Pseudomonadati</taxon>
        <taxon>Pseudomonadota</taxon>
        <taxon>Gammaproteobacteria</taxon>
        <taxon>Aeromonadales</taxon>
        <taxon>Aeromonadaceae</taxon>
        <taxon>Aeromonas</taxon>
    </lineage>
</organism>
<dbReference type="SUPFAM" id="SSF103088">
    <property type="entry name" value="OmpA-like"/>
    <property type="match status" value="1"/>
</dbReference>
<dbReference type="Gene3D" id="3.30.1330.60">
    <property type="entry name" value="OmpA-like domain"/>
    <property type="match status" value="1"/>
</dbReference>
<dbReference type="PROSITE" id="PS51123">
    <property type="entry name" value="OMPA_2"/>
    <property type="match status" value="1"/>
</dbReference>
<dbReference type="CDD" id="cd07185">
    <property type="entry name" value="OmpA_C-like"/>
    <property type="match status" value="1"/>
</dbReference>
<dbReference type="GO" id="GO:0009279">
    <property type="term" value="C:cell outer membrane"/>
    <property type="evidence" value="ECO:0007669"/>
    <property type="project" value="UniProtKB-SubCell"/>
</dbReference>
<dbReference type="PRINTS" id="PR01021">
    <property type="entry name" value="OMPADOMAIN"/>
</dbReference>
<name>A0AA42UB08_AERCA</name>
<accession>A0AA42UB08</accession>
<sequence>MRMLNPIKAGLVVLLLSVLAACQSPPQGLTAEQIAALKEQGFHLTDEGWTLDISNKVLFANNVGALNPETRQVVEKLGKALIEVGLNRARVDGHTDSNGDEAYNQQLSLKRARSVADVLVSVGMPQGNLDIRGRGEEAPIADNATAAGRAENRRVAIIIGNGWPRQPVSARCSRREP</sequence>
<dbReference type="Proteomes" id="UP001161704">
    <property type="component" value="Unassembled WGS sequence"/>
</dbReference>
<reference evidence="6" key="1">
    <citation type="submission" date="2022-09" db="EMBL/GenBank/DDBJ databases">
        <title>Intensive care unit water sources are persistently colonized with multi-drug resistant bacteria and are the site of extensive horizontal gene transfer of antibiotic resistance genes.</title>
        <authorList>
            <person name="Diorio-Toth L."/>
        </authorList>
    </citation>
    <scope>NUCLEOTIDE SEQUENCE</scope>
    <source>
        <strain evidence="6">GD03710</strain>
    </source>
</reference>
<dbReference type="InterPro" id="IPR006665">
    <property type="entry name" value="OmpA-like"/>
</dbReference>
<keyword evidence="2 3" id="KW-0472">Membrane</keyword>
<evidence type="ECO:0000259" key="5">
    <source>
        <dbReference type="PROSITE" id="PS51123"/>
    </source>
</evidence>
<evidence type="ECO:0000313" key="6">
    <source>
        <dbReference type="EMBL" id="MDH1506111.1"/>
    </source>
</evidence>
<dbReference type="PRINTS" id="PR01023">
    <property type="entry name" value="NAFLGMOTY"/>
</dbReference>
<dbReference type="PANTHER" id="PTHR30329:SF17">
    <property type="entry name" value="LIPOPROTEIN YFIB-RELATED"/>
    <property type="match status" value="1"/>
</dbReference>
<gene>
    <name evidence="6" type="ORF">N5I20_13680</name>
</gene>
<evidence type="ECO:0000256" key="2">
    <source>
        <dbReference type="ARBA" id="ARBA00023136"/>
    </source>
</evidence>
<comment type="subcellular location">
    <subcellularLocation>
        <location evidence="1">Cell outer membrane</location>
    </subcellularLocation>
</comment>
<evidence type="ECO:0000313" key="7">
    <source>
        <dbReference type="Proteomes" id="UP001161704"/>
    </source>
</evidence>
<protein>
    <submittedName>
        <fullName evidence="6">OmpA family protein</fullName>
    </submittedName>
</protein>
<dbReference type="AlphaFoldDB" id="A0AA42UB08"/>
<feature type="domain" description="OmpA-like" evidence="5">
    <location>
        <begin position="47"/>
        <end position="163"/>
    </location>
</feature>
<keyword evidence="4" id="KW-0732">Signal</keyword>
<dbReference type="Pfam" id="PF00691">
    <property type="entry name" value="OmpA"/>
    <property type="match status" value="1"/>
</dbReference>
<evidence type="ECO:0000256" key="4">
    <source>
        <dbReference type="SAM" id="SignalP"/>
    </source>
</evidence>
<dbReference type="RefSeq" id="WP_279982800.1">
    <property type="nucleotide sequence ID" value="NZ_JAOCIZ010000053.1"/>
</dbReference>
<dbReference type="InterPro" id="IPR050330">
    <property type="entry name" value="Bact_OuterMem_StrucFunc"/>
</dbReference>
<evidence type="ECO:0000256" key="1">
    <source>
        <dbReference type="ARBA" id="ARBA00004442"/>
    </source>
</evidence>
<feature type="signal peptide" evidence="4">
    <location>
        <begin position="1"/>
        <end position="20"/>
    </location>
</feature>
<feature type="chain" id="PRO_5041357811" evidence="4">
    <location>
        <begin position="21"/>
        <end position="177"/>
    </location>
</feature>
<dbReference type="PANTHER" id="PTHR30329">
    <property type="entry name" value="STATOR ELEMENT OF FLAGELLAR MOTOR COMPLEX"/>
    <property type="match status" value="1"/>
</dbReference>
<evidence type="ECO:0000256" key="3">
    <source>
        <dbReference type="PROSITE-ProRule" id="PRU00473"/>
    </source>
</evidence>
<dbReference type="InterPro" id="IPR006664">
    <property type="entry name" value="OMP_bac"/>
</dbReference>
<dbReference type="EMBL" id="JAOCIZ010000053">
    <property type="protein sequence ID" value="MDH1506111.1"/>
    <property type="molecule type" value="Genomic_DNA"/>
</dbReference>
<comment type="caution">
    <text evidence="6">The sequence shown here is derived from an EMBL/GenBank/DDBJ whole genome shotgun (WGS) entry which is preliminary data.</text>
</comment>